<dbReference type="RefSeq" id="XP_037198799.1">
    <property type="nucleotide sequence ID" value="XM_037347408.1"/>
</dbReference>
<evidence type="ECO:0000313" key="4">
    <source>
        <dbReference type="Proteomes" id="UP000530670"/>
    </source>
</evidence>
<feature type="signal peptide" evidence="2">
    <location>
        <begin position="1"/>
        <end position="18"/>
    </location>
</feature>
<reference evidence="3 4" key="1">
    <citation type="submission" date="2020-05" db="EMBL/GenBank/DDBJ databases">
        <title>Identification and distribution of gene clusters putatively required for synthesis of sphingolipid metabolism inhibitors in phylogenetically diverse species of the filamentous fungus Fusarium.</title>
        <authorList>
            <person name="Kim H.-S."/>
            <person name="Busman M."/>
            <person name="Brown D.W."/>
            <person name="Divon H."/>
            <person name="Uhlig S."/>
            <person name="Proctor R.H."/>
        </authorList>
    </citation>
    <scope>NUCLEOTIDE SEQUENCE [LARGE SCALE GENOMIC DNA]</scope>
    <source>
        <strain evidence="3 4">NRRL 66243</strain>
    </source>
</reference>
<dbReference type="Proteomes" id="UP000530670">
    <property type="component" value="Unassembled WGS sequence"/>
</dbReference>
<feature type="compositionally biased region" description="Low complexity" evidence="1">
    <location>
        <begin position="50"/>
        <end position="75"/>
    </location>
</feature>
<organism evidence="3 4">
    <name type="scientific">Fusarium tjaetaba</name>
    <dbReference type="NCBI Taxonomy" id="1567544"/>
    <lineage>
        <taxon>Eukaryota</taxon>
        <taxon>Fungi</taxon>
        <taxon>Dikarya</taxon>
        <taxon>Ascomycota</taxon>
        <taxon>Pezizomycotina</taxon>
        <taxon>Sordariomycetes</taxon>
        <taxon>Hypocreomycetidae</taxon>
        <taxon>Hypocreales</taxon>
        <taxon>Nectriaceae</taxon>
        <taxon>Fusarium</taxon>
        <taxon>Fusarium fujikuroi species complex</taxon>
    </lineage>
</organism>
<name>A0A8H5QAR7_9HYPO</name>
<dbReference type="GeneID" id="59299678"/>
<feature type="chain" id="PRO_5034652870" evidence="2">
    <location>
        <begin position="19"/>
        <end position="89"/>
    </location>
</feature>
<protein>
    <submittedName>
        <fullName evidence="3">Uncharacterized protein</fullName>
    </submittedName>
</protein>
<evidence type="ECO:0000256" key="1">
    <source>
        <dbReference type="SAM" id="MobiDB-lite"/>
    </source>
</evidence>
<accession>A0A8H5QAR7</accession>
<keyword evidence="4" id="KW-1185">Reference proteome</keyword>
<dbReference type="AlphaFoldDB" id="A0A8H5QAR7"/>
<dbReference type="EMBL" id="JAAQRI010000607">
    <property type="protein sequence ID" value="KAF5611354.1"/>
    <property type="molecule type" value="Genomic_DNA"/>
</dbReference>
<keyword evidence="2" id="KW-0732">Signal</keyword>
<proteinExistence type="predicted"/>
<feature type="region of interest" description="Disordered" evidence="1">
    <location>
        <begin position="15"/>
        <end position="89"/>
    </location>
</feature>
<evidence type="ECO:0000256" key="2">
    <source>
        <dbReference type="SAM" id="SignalP"/>
    </source>
</evidence>
<gene>
    <name evidence="3" type="ORF">FTJAE_14199</name>
</gene>
<evidence type="ECO:0000313" key="3">
    <source>
        <dbReference type="EMBL" id="KAF5611354.1"/>
    </source>
</evidence>
<sequence>MRLLKGLVLGLLLERGLSQTEPQPEGDSIATVADPAETDPADVPAPDPSNPSDGDTPSDTPDPVDDGPTVIVDDPQPTDGDGSDARIPA</sequence>
<comment type="caution">
    <text evidence="3">The sequence shown here is derived from an EMBL/GenBank/DDBJ whole genome shotgun (WGS) entry which is preliminary data.</text>
</comment>